<dbReference type="AlphaFoldDB" id="A0A947D1K5"/>
<dbReference type="EMBL" id="JAHHQF010000024">
    <property type="protein sequence ID" value="MBT9281163.1"/>
    <property type="molecule type" value="Genomic_DNA"/>
</dbReference>
<accession>A0A947D1K5</accession>
<gene>
    <name evidence="1" type="ORF">KM312_00585</name>
</gene>
<name>A0A947D1K5_HYDSH</name>
<proteinExistence type="predicted"/>
<reference evidence="1" key="1">
    <citation type="journal article" date="2021" name="Microbiology">
        <title>Metagenomic Analysis of the Microbial Community in the Underground Coal Fire Area (Kemerovo Region, Russia) Revealed Predominance of Thermophilic Members of the Phyla Deinococcus-thermus, Aquificae, and Firmicutes.</title>
        <authorList>
            <person name="Kadnikov V."/>
            <person name="Mardanov A.V."/>
            <person name="Beletsky A.V."/>
            <person name="Karnachuk O.V."/>
            <person name="Ravin N.V."/>
        </authorList>
    </citation>
    <scope>NUCLEOTIDE SEQUENCE</scope>
    <source>
        <strain evidence="1">RBS10-49</strain>
    </source>
</reference>
<sequence>MNTMIDRLTFGILGIALMLLATLTGVCKVCKGPDTGRERDTVDGKGPMQIAFRVVAAEKTLPADFTSVAPEDVPIRVATNEDALQALWSHFGLQSPVPPVRWDREVIMLLGTGESSNCPLKVRENAFDRDSGRLQVRLERYTGSGNACYLDFAPRTFALVAKPSIPLR</sequence>
<evidence type="ECO:0000313" key="1">
    <source>
        <dbReference type="EMBL" id="MBT9281163.1"/>
    </source>
</evidence>
<comment type="caution">
    <text evidence="1">The sequence shown here is derived from an EMBL/GenBank/DDBJ whole genome shotgun (WGS) entry which is preliminary data.</text>
</comment>
<protein>
    <submittedName>
        <fullName evidence="1">Uncharacterized protein</fullName>
    </submittedName>
</protein>
<evidence type="ECO:0000313" key="2">
    <source>
        <dbReference type="Proteomes" id="UP000748108"/>
    </source>
</evidence>
<dbReference type="Proteomes" id="UP000748108">
    <property type="component" value="Unassembled WGS sequence"/>
</dbReference>
<organism evidence="1 2">
    <name type="scientific">Hydrogenibacillus schlegelii</name>
    <name type="common">Bacillus schlegelii</name>
    <dbReference type="NCBI Taxonomy" id="1484"/>
    <lineage>
        <taxon>Bacteria</taxon>
        <taxon>Bacillati</taxon>
        <taxon>Bacillota</taxon>
        <taxon>Bacilli</taxon>
        <taxon>Bacillales</taxon>
        <taxon>Bacillales Family X. Incertae Sedis</taxon>
        <taxon>Hydrogenibacillus</taxon>
    </lineage>
</organism>